<reference evidence="6 7" key="1">
    <citation type="submission" date="2014-11" db="EMBL/GenBank/DDBJ databases">
        <authorList>
            <person name="Wibberg Daniel"/>
        </authorList>
    </citation>
    <scope>NUCLEOTIDE SEQUENCE [LARGE SCALE GENOMIC DNA]</scope>
    <source>
        <strain evidence="6">Rhizoctonia solani AG1-IB 7/3/14</strain>
    </source>
</reference>
<evidence type="ECO:0000256" key="2">
    <source>
        <dbReference type="ARBA" id="ARBA00022723"/>
    </source>
</evidence>
<evidence type="ECO:0000313" key="6">
    <source>
        <dbReference type="EMBL" id="CEL53673.1"/>
    </source>
</evidence>
<name>A0A0B7FBV5_THACB</name>
<dbReference type="PANTHER" id="PTHR46481:SF10">
    <property type="entry name" value="ZINC FINGER BED DOMAIN-CONTAINING PROTEIN 39"/>
    <property type="match status" value="1"/>
</dbReference>
<dbReference type="InterPro" id="IPR052035">
    <property type="entry name" value="ZnF_BED_domain_contain"/>
</dbReference>
<evidence type="ECO:0000256" key="4">
    <source>
        <dbReference type="ARBA" id="ARBA00022833"/>
    </source>
</evidence>
<keyword evidence="2" id="KW-0479">Metal-binding</keyword>
<dbReference type="AlphaFoldDB" id="A0A0B7FBV5"/>
<evidence type="ECO:0000256" key="5">
    <source>
        <dbReference type="ARBA" id="ARBA00023242"/>
    </source>
</evidence>
<keyword evidence="4" id="KW-0862">Zinc</keyword>
<accession>A0A0B7FBV5</accession>
<dbReference type="OrthoDB" id="3264316at2759"/>
<dbReference type="GO" id="GO:0005634">
    <property type="term" value="C:nucleus"/>
    <property type="evidence" value="ECO:0007669"/>
    <property type="project" value="UniProtKB-SubCell"/>
</dbReference>
<dbReference type="PANTHER" id="PTHR46481">
    <property type="entry name" value="ZINC FINGER BED DOMAIN-CONTAINING PROTEIN 4"/>
    <property type="match status" value="1"/>
</dbReference>
<dbReference type="SUPFAM" id="SSF53098">
    <property type="entry name" value="Ribonuclease H-like"/>
    <property type="match status" value="1"/>
</dbReference>
<evidence type="ECO:0000256" key="3">
    <source>
        <dbReference type="ARBA" id="ARBA00022771"/>
    </source>
</evidence>
<dbReference type="InterPro" id="IPR012337">
    <property type="entry name" value="RNaseH-like_sf"/>
</dbReference>
<proteinExistence type="predicted"/>
<dbReference type="Proteomes" id="UP000059188">
    <property type="component" value="Unassembled WGS sequence"/>
</dbReference>
<evidence type="ECO:0000313" key="7">
    <source>
        <dbReference type="Proteomes" id="UP000059188"/>
    </source>
</evidence>
<organism evidence="6 7">
    <name type="scientific">Thanatephorus cucumeris (strain AG1-IB / isolate 7/3/14)</name>
    <name type="common">Lettuce bottom rot fungus</name>
    <name type="synonym">Rhizoctonia solani</name>
    <dbReference type="NCBI Taxonomy" id="1108050"/>
    <lineage>
        <taxon>Eukaryota</taxon>
        <taxon>Fungi</taxon>
        <taxon>Dikarya</taxon>
        <taxon>Basidiomycota</taxon>
        <taxon>Agaricomycotina</taxon>
        <taxon>Agaricomycetes</taxon>
        <taxon>Cantharellales</taxon>
        <taxon>Ceratobasidiaceae</taxon>
        <taxon>Rhizoctonia</taxon>
        <taxon>Rhizoctonia solani AG-1</taxon>
    </lineage>
</organism>
<sequence>MDSIESDDMYAAVKLFEEGEIIENSTKVLEEEKWLREDEDTPHSLQLTDKLKDDLSDMDVNEPAEVSANSELILDTQSCGQRALLNCVQKVHEIAVHVTSSAKRRKQMRKIIQALKLELRAVIKSIKVCWNSVLAEIRHALLLKQAFNQKLTIRDKEWDMLGELVQILEPFEFATRAFSVQAKTTLHSVLPTYALLRMKLDKSQAHLGALYGPRDALGIVDALSAGKAKLDEYYGMAKENNLTVLASALHPGMRLSYFQDMDKCSDTGPVLAERAKKLLEYLYEDYKYTQLDSMTGSAVQPTATKPIVSGSPAESWFDSLLKISPGEASSASLDSKELRDYFDGRYQYTSGDILVWWKVCMLLYM</sequence>
<evidence type="ECO:0000256" key="1">
    <source>
        <dbReference type="ARBA" id="ARBA00004123"/>
    </source>
</evidence>
<dbReference type="EMBL" id="LN679112">
    <property type="protein sequence ID" value="CEL53673.1"/>
    <property type="molecule type" value="Genomic_DNA"/>
</dbReference>
<keyword evidence="7" id="KW-1185">Reference proteome</keyword>
<comment type="subcellular location">
    <subcellularLocation>
        <location evidence="1">Nucleus</location>
    </subcellularLocation>
</comment>
<dbReference type="GO" id="GO:0008270">
    <property type="term" value="F:zinc ion binding"/>
    <property type="evidence" value="ECO:0007669"/>
    <property type="project" value="UniProtKB-KW"/>
</dbReference>
<keyword evidence="5" id="KW-0539">Nucleus</keyword>
<protein>
    <submittedName>
        <fullName evidence="6">Uncharacterized protein</fullName>
    </submittedName>
</protein>
<keyword evidence="3" id="KW-0863">Zinc-finger</keyword>
<gene>
    <name evidence="6" type="ORF">RSOLAG1IB_06528</name>
</gene>